<feature type="compositionally biased region" description="Polar residues" evidence="1">
    <location>
        <begin position="1"/>
        <end position="26"/>
    </location>
</feature>
<dbReference type="GeneID" id="110783762"/>
<reference evidence="3" key="2">
    <citation type="submission" date="2025-08" db="UniProtKB">
        <authorList>
            <consortium name="RefSeq"/>
        </authorList>
    </citation>
    <scope>IDENTIFICATION</scope>
    <source>
        <tissue evidence="3">Leaf</tissue>
    </source>
</reference>
<reference evidence="2" key="1">
    <citation type="journal article" date="2021" name="Nat. Commun.">
        <title>Genomic analyses provide insights into spinach domestication and the genetic basis of agronomic traits.</title>
        <authorList>
            <person name="Cai X."/>
            <person name="Sun X."/>
            <person name="Xu C."/>
            <person name="Sun H."/>
            <person name="Wang X."/>
            <person name="Ge C."/>
            <person name="Zhang Z."/>
            <person name="Wang Q."/>
            <person name="Fei Z."/>
            <person name="Jiao C."/>
            <person name="Wang Q."/>
        </authorList>
    </citation>
    <scope>NUCLEOTIDE SEQUENCE [LARGE SCALE GENOMIC DNA]</scope>
    <source>
        <strain evidence="2">cv. Varoflay</strain>
    </source>
</reference>
<dbReference type="OrthoDB" id="677721at2759"/>
<proteinExistence type="predicted"/>
<evidence type="ECO:0008006" key="4">
    <source>
        <dbReference type="Google" id="ProtNLM"/>
    </source>
</evidence>
<evidence type="ECO:0000313" key="3">
    <source>
        <dbReference type="RefSeq" id="XP_021843826.1"/>
    </source>
</evidence>
<protein>
    <recommendedName>
        <fullName evidence="4">DUF3741 domain-containing protein</fullName>
    </recommendedName>
</protein>
<dbReference type="Pfam" id="PF05097">
    <property type="entry name" value="DUF688"/>
    <property type="match status" value="1"/>
</dbReference>
<dbReference type="RefSeq" id="XP_021843826.1">
    <property type="nucleotide sequence ID" value="XM_021988134.2"/>
</dbReference>
<feature type="region of interest" description="Disordered" evidence="1">
    <location>
        <begin position="419"/>
        <end position="441"/>
    </location>
</feature>
<evidence type="ECO:0000313" key="2">
    <source>
        <dbReference type="Proteomes" id="UP000813463"/>
    </source>
</evidence>
<feature type="region of interest" description="Disordered" evidence="1">
    <location>
        <begin position="1"/>
        <end position="155"/>
    </location>
</feature>
<dbReference type="AlphaFoldDB" id="A0A9R0I722"/>
<keyword evidence="2" id="KW-1185">Reference proteome</keyword>
<feature type="compositionally biased region" description="Low complexity" evidence="1">
    <location>
        <begin position="427"/>
        <end position="440"/>
    </location>
</feature>
<feature type="compositionally biased region" description="Basic and acidic residues" evidence="1">
    <location>
        <begin position="128"/>
        <end position="147"/>
    </location>
</feature>
<dbReference type="PANTHER" id="PTHR33671:SF2">
    <property type="entry name" value="N-METHYLTRANSFERASE, PUTATIVE (DUF688)-RELATED"/>
    <property type="match status" value="1"/>
</dbReference>
<feature type="compositionally biased region" description="Basic and acidic residues" evidence="1">
    <location>
        <begin position="62"/>
        <end position="76"/>
    </location>
</feature>
<organism evidence="2 3">
    <name type="scientific">Spinacia oleracea</name>
    <name type="common">Spinach</name>
    <dbReference type="NCBI Taxonomy" id="3562"/>
    <lineage>
        <taxon>Eukaryota</taxon>
        <taxon>Viridiplantae</taxon>
        <taxon>Streptophyta</taxon>
        <taxon>Embryophyta</taxon>
        <taxon>Tracheophyta</taxon>
        <taxon>Spermatophyta</taxon>
        <taxon>Magnoliopsida</taxon>
        <taxon>eudicotyledons</taxon>
        <taxon>Gunneridae</taxon>
        <taxon>Pentapetalae</taxon>
        <taxon>Caryophyllales</taxon>
        <taxon>Chenopodiaceae</taxon>
        <taxon>Chenopodioideae</taxon>
        <taxon>Anserineae</taxon>
        <taxon>Spinacia</taxon>
    </lineage>
</organism>
<dbReference type="Proteomes" id="UP000813463">
    <property type="component" value="Chromosome 4"/>
</dbReference>
<sequence length="575" mass="63972">MEEKQLNFNQPLLSVRRGSSTTAPSDNNRKDNNSHSTFPALPFYKSELKSGPVRNPGVVPFKWEHMPGRPKDENKPRKVTLKWLPPTPKLPPGRTANQMRKQTDEVPRDSPPTSVSKNRAETNVPHSLEADKDLSEVEGSDKEKEKMYNSSSEDENVTYVDARDTLSRAESFINCSVSGVSGLDGPESCGALPDPQTRDFMMGRFLPAAKAVASEVPPFASRRHHAKPTTKVIALKQSPQHYLTPDILPHSINEEVSEESESDGAEDLSVKFCGLLPKFCLLNPIPGMRDHVEVISSVQSVRTRPAYAEACRDNENKVGPTNERGGMKRTSYQYVPVPTNESLMNGHLVGRKGLLREKNASPQLFLDKEKQFLGFPGESRDLSRYRVKLPKEDHNELEFEPPHDTGKIAEEKTVYVDSERIVESRHSNSSSSESRGRNPSVDSLQDIKALCCAEEKAICHTKTSETICSTLEKSCQDVNEGMEKDVNINVVKQPSKPDVKSSKYSENGSKPLALTPLLPKSPSESWLSRTLPTMSSKSYLANHAFRASPVDPKRERLDVQNMFQSAGELAPILEN</sequence>
<evidence type="ECO:0000256" key="1">
    <source>
        <dbReference type="SAM" id="MobiDB-lite"/>
    </source>
</evidence>
<dbReference type="InterPro" id="IPR007789">
    <property type="entry name" value="DUF688"/>
</dbReference>
<dbReference type="KEGG" id="soe:110783762"/>
<dbReference type="PANTHER" id="PTHR33671">
    <property type="entry name" value="N-METHYLTRANSFERASE, PUTATIVE (DUF688)-RELATED"/>
    <property type="match status" value="1"/>
</dbReference>
<gene>
    <name evidence="3" type="primary">LOC110783762</name>
</gene>
<name>A0A9R0I722_SPIOL</name>
<accession>A0A9R0I722</accession>